<dbReference type="SUPFAM" id="SSF47240">
    <property type="entry name" value="Ferritin-like"/>
    <property type="match status" value="1"/>
</dbReference>
<evidence type="ECO:0000313" key="3">
    <source>
        <dbReference type="Proteomes" id="UP001302676"/>
    </source>
</evidence>
<dbReference type="EMBL" id="MU853599">
    <property type="protein sequence ID" value="KAK4142294.1"/>
    <property type="molecule type" value="Genomic_DNA"/>
</dbReference>
<dbReference type="RefSeq" id="XP_062635665.1">
    <property type="nucleotide sequence ID" value="XM_062777666.1"/>
</dbReference>
<gene>
    <name evidence="2" type="ORF">C8A04DRAFT_13320</name>
</gene>
<dbReference type="PANTHER" id="PTHR31694">
    <property type="entry name" value="DESICCATION-LIKE PROTEIN"/>
    <property type="match status" value="1"/>
</dbReference>
<dbReference type="Proteomes" id="UP001302676">
    <property type="component" value="Unassembled WGS sequence"/>
</dbReference>
<dbReference type="Gene3D" id="1.20.1260.10">
    <property type="match status" value="1"/>
</dbReference>
<dbReference type="Pfam" id="PF13668">
    <property type="entry name" value="Ferritin_2"/>
    <property type="match status" value="1"/>
</dbReference>
<comment type="caution">
    <text evidence="2">The sequence shown here is derived from an EMBL/GenBank/DDBJ whole genome shotgun (WGS) entry which is preliminary data.</text>
</comment>
<keyword evidence="1" id="KW-0732">Signal</keyword>
<protein>
    <submittedName>
        <fullName evidence="2">Protein rds1</fullName>
    </submittedName>
</protein>
<feature type="chain" id="PRO_5042988924" evidence="1">
    <location>
        <begin position="22"/>
        <end position="320"/>
    </location>
</feature>
<name>A0AAN6V0J5_9PEZI</name>
<accession>A0AAN6V0J5</accession>
<dbReference type="CDD" id="cd00657">
    <property type="entry name" value="Ferritin_like"/>
    <property type="match status" value="1"/>
</dbReference>
<dbReference type="InterPro" id="IPR012347">
    <property type="entry name" value="Ferritin-like"/>
</dbReference>
<dbReference type="AlphaFoldDB" id="A0AAN6V0J5"/>
<dbReference type="InterPro" id="IPR052965">
    <property type="entry name" value="Pigment-catalase-like"/>
</dbReference>
<organism evidence="2 3">
    <name type="scientific">Dichotomopilus funicola</name>
    <dbReference type="NCBI Taxonomy" id="1934379"/>
    <lineage>
        <taxon>Eukaryota</taxon>
        <taxon>Fungi</taxon>
        <taxon>Dikarya</taxon>
        <taxon>Ascomycota</taxon>
        <taxon>Pezizomycotina</taxon>
        <taxon>Sordariomycetes</taxon>
        <taxon>Sordariomycetidae</taxon>
        <taxon>Sordariales</taxon>
        <taxon>Chaetomiaceae</taxon>
        <taxon>Dichotomopilus</taxon>
    </lineage>
</organism>
<reference evidence="2" key="1">
    <citation type="journal article" date="2023" name="Mol. Phylogenet. Evol.">
        <title>Genome-scale phylogeny and comparative genomics of the fungal order Sordariales.</title>
        <authorList>
            <person name="Hensen N."/>
            <person name="Bonometti L."/>
            <person name="Westerberg I."/>
            <person name="Brannstrom I.O."/>
            <person name="Guillou S."/>
            <person name="Cros-Aarteil S."/>
            <person name="Calhoun S."/>
            <person name="Haridas S."/>
            <person name="Kuo A."/>
            <person name="Mondo S."/>
            <person name="Pangilinan J."/>
            <person name="Riley R."/>
            <person name="LaButti K."/>
            <person name="Andreopoulos B."/>
            <person name="Lipzen A."/>
            <person name="Chen C."/>
            <person name="Yan M."/>
            <person name="Daum C."/>
            <person name="Ng V."/>
            <person name="Clum A."/>
            <person name="Steindorff A."/>
            <person name="Ohm R.A."/>
            <person name="Martin F."/>
            <person name="Silar P."/>
            <person name="Natvig D.O."/>
            <person name="Lalanne C."/>
            <person name="Gautier V."/>
            <person name="Ament-Velasquez S.L."/>
            <person name="Kruys A."/>
            <person name="Hutchinson M.I."/>
            <person name="Powell A.J."/>
            <person name="Barry K."/>
            <person name="Miller A.N."/>
            <person name="Grigoriev I.V."/>
            <person name="Debuchy R."/>
            <person name="Gladieux P."/>
            <person name="Hiltunen Thoren M."/>
            <person name="Johannesson H."/>
        </authorList>
    </citation>
    <scope>NUCLEOTIDE SEQUENCE</scope>
    <source>
        <strain evidence="2">CBS 141.50</strain>
    </source>
</reference>
<evidence type="ECO:0000256" key="1">
    <source>
        <dbReference type="SAM" id="SignalP"/>
    </source>
</evidence>
<reference evidence="2" key="2">
    <citation type="submission" date="2023-05" db="EMBL/GenBank/DDBJ databases">
        <authorList>
            <consortium name="Lawrence Berkeley National Laboratory"/>
            <person name="Steindorff A."/>
            <person name="Hensen N."/>
            <person name="Bonometti L."/>
            <person name="Westerberg I."/>
            <person name="Brannstrom I.O."/>
            <person name="Guillou S."/>
            <person name="Cros-Aarteil S."/>
            <person name="Calhoun S."/>
            <person name="Haridas S."/>
            <person name="Kuo A."/>
            <person name="Mondo S."/>
            <person name="Pangilinan J."/>
            <person name="Riley R."/>
            <person name="Labutti K."/>
            <person name="Andreopoulos B."/>
            <person name="Lipzen A."/>
            <person name="Chen C."/>
            <person name="Yanf M."/>
            <person name="Daum C."/>
            <person name="Ng V."/>
            <person name="Clum A."/>
            <person name="Ohm R."/>
            <person name="Martin F."/>
            <person name="Silar P."/>
            <person name="Natvig D."/>
            <person name="Lalanne C."/>
            <person name="Gautier V."/>
            <person name="Ament-Velasquez S.L."/>
            <person name="Kruys A."/>
            <person name="Hutchinson M.I."/>
            <person name="Powell A.J."/>
            <person name="Barry K."/>
            <person name="Miller A.N."/>
            <person name="Grigoriev I.V."/>
            <person name="Debuchy R."/>
            <person name="Gladieux P."/>
            <person name="Thoren M.H."/>
            <person name="Johannesson H."/>
        </authorList>
    </citation>
    <scope>NUCLEOTIDE SEQUENCE</scope>
    <source>
        <strain evidence="2">CBS 141.50</strain>
    </source>
</reference>
<keyword evidence="3" id="KW-1185">Reference proteome</keyword>
<dbReference type="GeneID" id="87814279"/>
<dbReference type="PANTHER" id="PTHR31694:SF8">
    <property type="entry name" value="STRESS RESPONSE PROTEIN RDS1P"/>
    <property type="match status" value="1"/>
</dbReference>
<feature type="signal peptide" evidence="1">
    <location>
        <begin position="1"/>
        <end position="21"/>
    </location>
</feature>
<sequence>MPSFTKTFGVVVAGLAAVSSALPAVPKLSRSQMRMYHNAKRQNAAAAALGLNDVDILQFALTLEWLEATFYQQGFAQFPATDFQALGLQQQDIDALTKIGKTEEEHVSLLQSAIAQAGVQPVQPCTYNFGFTDAAGMVATAAVLENVGVSAYLGAASLISDGSILTTAGSILTVEARHQTFIRAASSAVPVPQAFDTPLSPKQVFSLAAPFITSCPEGSNLILTAFPTLTMAAGASAQAVAAGATVQLQSEVASTATHCAFTTGGLPGGTAFTPFDQANGCEVPQNLAGVTYVNLASAGPLTGALTDDIIVAGPMVMQVS</sequence>
<evidence type="ECO:0000313" key="2">
    <source>
        <dbReference type="EMBL" id="KAK4142294.1"/>
    </source>
</evidence>
<proteinExistence type="predicted"/>
<dbReference type="InterPro" id="IPR009078">
    <property type="entry name" value="Ferritin-like_SF"/>
</dbReference>